<sequence length="92" mass="10060">MARSGRTGYPRDTSQLAALPGRCSHLALGGGGRGGEFEISAPQYEAGMLAKSGHRQYRDYTEETLLFAIEDIQKGVTEKDASKIYNIHIRTS</sequence>
<gene>
    <name evidence="1" type="ORF">RRG08_001817</name>
</gene>
<organism evidence="1 2">
    <name type="scientific">Elysia crispata</name>
    <name type="common">lettuce slug</name>
    <dbReference type="NCBI Taxonomy" id="231223"/>
    <lineage>
        <taxon>Eukaryota</taxon>
        <taxon>Metazoa</taxon>
        <taxon>Spiralia</taxon>
        <taxon>Lophotrochozoa</taxon>
        <taxon>Mollusca</taxon>
        <taxon>Gastropoda</taxon>
        <taxon>Heterobranchia</taxon>
        <taxon>Euthyneura</taxon>
        <taxon>Panpulmonata</taxon>
        <taxon>Sacoglossa</taxon>
        <taxon>Placobranchoidea</taxon>
        <taxon>Plakobranchidae</taxon>
        <taxon>Elysia</taxon>
    </lineage>
</organism>
<protein>
    <submittedName>
        <fullName evidence="1">Uncharacterized protein</fullName>
    </submittedName>
</protein>
<dbReference type="EMBL" id="JAWDGP010006830">
    <property type="protein sequence ID" value="KAK3735026.1"/>
    <property type="molecule type" value="Genomic_DNA"/>
</dbReference>
<accession>A0AAE1CU39</accession>
<dbReference type="AlphaFoldDB" id="A0AAE1CU39"/>
<name>A0AAE1CU39_9GAST</name>
<keyword evidence="2" id="KW-1185">Reference proteome</keyword>
<dbReference type="Proteomes" id="UP001283361">
    <property type="component" value="Unassembled WGS sequence"/>
</dbReference>
<reference evidence="1" key="1">
    <citation type="journal article" date="2023" name="G3 (Bethesda)">
        <title>A reference genome for the long-term kleptoplast-retaining sea slug Elysia crispata morphotype clarki.</title>
        <authorList>
            <person name="Eastman K.E."/>
            <person name="Pendleton A.L."/>
            <person name="Shaikh M.A."/>
            <person name="Suttiyut T."/>
            <person name="Ogas R."/>
            <person name="Tomko P."/>
            <person name="Gavelis G."/>
            <person name="Widhalm J.R."/>
            <person name="Wisecaver J.H."/>
        </authorList>
    </citation>
    <scope>NUCLEOTIDE SEQUENCE</scope>
    <source>
        <strain evidence="1">ECLA1</strain>
    </source>
</reference>
<evidence type="ECO:0000313" key="2">
    <source>
        <dbReference type="Proteomes" id="UP001283361"/>
    </source>
</evidence>
<evidence type="ECO:0000313" key="1">
    <source>
        <dbReference type="EMBL" id="KAK3735026.1"/>
    </source>
</evidence>
<proteinExistence type="predicted"/>
<comment type="caution">
    <text evidence="1">The sequence shown here is derived from an EMBL/GenBank/DDBJ whole genome shotgun (WGS) entry which is preliminary data.</text>
</comment>